<evidence type="ECO:0000256" key="1">
    <source>
        <dbReference type="SAM" id="Phobius"/>
    </source>
</evidence>
<keyword evidence="1" id="KW-0472">Membrane</keyword>
<evidence type="ECO:0000313" key="3">
    <source>
        <dbReference type="Proteomes" id="UP001603857"/>
    </source>
</evidence>
<keyword evidence="3" id="KW-1185">Reference proteome</keyword>
<reference evidence="2 3" key="1">
    <citation type="submission" date="2024-08" db="EMBL/GenBank/DDBJ databases">
        <title>Insights into the chromosomal genome structure of Flemingia macrophylla.</title>
        <authorList>
            <person name="Ding Y."/>
            <person name="Zhao Y."/>
            <person name="Bi W."/>
            <person name="Wu M."/>
            <person name="Zhao G."/>
            <person name="Gong Y."/>
            <person name="Li W."/>
            <person name="Zhang P."/>
        </authorList>
    </citation>
    <scope>NUCLEOTIDE SEQUENCE [LARGE SCALE GENOMIC DNA]</scope>
    <source>
        <strain evidence="2">DYQJB</strain>
        <tissue evidence="2">Leaf</tissue>
    </source>
</reference>
<evidence type="ECO:0000313" key="2">
    <source>
        <dbReference type="EMBL" id="KAL2348804.1"/>
    </source>
</evidence>
<dbReference type="Proteomes" id="UP001603857">
    <property type="component" value="Unassembled WGS sequence"/>
</dbReference>
<protein>
    <submittedName>
        <fullName evidence="2">Uncharacterized protein</fullName>
    </submittedName>
</protein>
<keyword evidence="1" id="KW-1133">Transmembrane helix</keyword>
<organism evidence="2 3">
    <name type="scientific">Flemingia macrophylla</name>
    <dbReference type="NCBI Taxonomy" id="520843"/>
    <lineage>
        <taxon>Eukaryota</taxon>
        <taxon>Viridiplantae</taxon>
        <taxon>Streptophyta</taxon>
        <taxon>Embryophyta</taxon>
        <taxon>Tracheophyta</taxon>
        <taxon>Spermatophyta</taxon>
        <taxon>Magnoliopsida</taxon>
        <taxon>eudicotyledons</taxon>
        <taxon>Gunneridae</taxon>
        <taxon>Pentapetalae</taxon>
        <taxon>rosids</taxon>
        <taxon>fabids</taxon>
        <taxon>Fabales</taxon>
        <taxon>Fabaceae</taxon>
        <taxon>Papilionoideae</taxon>
        <taxon>50 kb inversion clade</taxon>
        <taxon>NPAAA clade</taxon>
        <taxon>indigoferoid/millettioid clade</taxon>
        <taxon>Phaseoleae</taxon>
        <taxon>Flemingia</taxon>
    </lineage>
</organism>
<proteinExistence type="predicted"/>
<sequence length="64" mass="7495">MFCGAGKYTPSSAMDFFSRSVSLFNLFSGDDFLWKKRVFSFVCYVCILYTCLEVKKRSFCGFRR</sequence>
<keyword evidence="1" id="KW-0812">Transmembrane</keyword>
<name>A0ABD1NL04_9FABA</name>
<feature type="transmembrane region" description="Helical" evidence="1">
    <location>
        <begin position="38"/>
        <end position="54"/>
    </location>
</feature>
<dbReference type="AlphaFoldDB" id="A0ABD1NL04"/>
<gene>
    <name evidence="2" type="ORF">Fmac_002804</name>
</gene>
<comment type="caution">
    <text evidence="2">The sequence shown here is derived from an EMBL/GenBank/DDBJ whole genome shotgun (WGS) entry which is preliminary data.</text>
</comment>
<accession>A0ABD1NL04</accession>
<dbReference type="EMBL" id="JBGMDY010000001">
    <property type="protein sequence ID" value="KAL2348804.1"/>
    <property type="molecule type" value="Genomic_DNA"/>
</dbReference>